<feature type="domain" description="Legume lectin" evidence="4">
    <location>
        <begin position="2"/>
        <end position="223"/>
    </location>
</feature>
<sequence length="443" mass="48559">MAGNATISGSLIQLTPNAVDNWGRATYSEIMRLWEKSTGKLASFTNSFSFVISSEGADRYSDGLIFFLASPNFPAPIPTDGSGIGLVSRAQMRDSSFLAANKFVAVEFDTFRNDEPRWDPPEPVREHVGININDMKSRNTTTWYSVIKEKRTYNSTISYDPSTQNLSVSFTGFNSTIPIPQQLSFIVDLRDHLPEKVEFGFAAGTGFATELHILSSWSFESTAPLLNPLPQRNKNEKESKAGLVVGLSVGACVLVVGGLGLVWLINRKKKLGRGGGHEDLDFDLSMDDEFERGTGPKRFSYKELVRATNNFTGENKLGEGGFGGAKEGEIILLEWVWELYGRGQLLDAADPKLCGKFDEQQMERLMIVGLWCGHPNYNLRPPIRKALHVLDFEAPLPIDLATKMPVPTYVGPSGTTYTSSSSATTSSTASASATALLYSHTVN</sequence>
<dbReference type="InterPro" id="IPR001220">
    <property type="entry name" value="Legume_lectin_dom"/>
</dbReference>
<reference evidence="5 6" key="1">
    <citation type="submission" date="2019-06" db="EMBL/GenBank/DDBJ databases">
        <title>A chromosomal-level reference genome of Carpinus fangiana (Coryloideae, Betulaceae).</title>
        <authorList>
            <person name="Yang X."/>
            <person name="Wang Z."/>
            <person name="Zhang L."/>
            <person name="Hao G."/>
            <person name="Liu J."/>
            <person name="Yang Y."/>
        </authorList>
    </citation>
    <scope>NUCLEOTIDE SEQUENCE [LARGE SCALE GENOMIC DNA]</scope>
    <source>
        <strain evidence="5">Cfa_2016G</strain>
        <tissue evidence="5">Leaf</tissue>
    </source>
</reference>
<feature type="transmembrane region" description="Helical" evidence="3">
    <location>
        <begin position="241"/>
        <end position="265"/>
    </location>
</feature>
<evidence type="ECO:0000313" key="6">
    <source>
        <dbReference type="Proteomes" id="UP000327013"/>
    </source>
</evidence>
<keyword evidence="3" id="KW-1133">Transmembrane helix</keyword>
<accession>A0A5N6QMF2</accession>
<dbReference type="Proteomes" id="UP000327013">
    <property type="component" value="Chromosome 2"/>
</dbReference>
<dbReference type="CDD" id="cd06899">
    <property type="entry name" value="lectin_legume_LecRK_Arcelin_ConA"/>
    <property type="match status" value="1"/>
</dbReference>
<evidence type="ECO:0000256" key="1">
    <source>
        <dbReference type="ARBA" id="ARBA00007606"/>
    </source>
</evidence>
<keyword evidence="3" id="KW-0812">Transmembrane</keyword>
<dbReference type="Pfam" id="PF00139">
    <property type="entry name" value="Lectin_legB"/>
    <property type="match status" value="1"/>
</dbReference>
<dbReference type="AlphaFoldDB" id="A0A5N6QMF2"/>
<organism evidence="5 6">
    <name type="scientific">Carpinus fangiana</name>
    <dbReference type="NCBI Taxonomy" id="176857"/>
    <lineage>
        <taxon>Eukaryota</taxon>
        <taxon>Viridiplantae</taxon>
        <taxon>Streptophyta</taxon>
        <taxon>Embryophyta</taxon>
        <taxon>Tracheophyta</taxon>
        <taxon>Spermatophyta</taxon>
        <taxon>Magnoliopsida</taxon>
        <taxon>eudicotyledons</taxon>
        <taxon>Gunneridae</taxon>
        <taxon>Pentapetalae</taxon>
        <taxon>rosids</taxon>
        <taxon>fabids</taxon>
        <taxon>Fagales</taxon>
        <taxon>Betulaceae</taxon>
        <taxon>Carpinus</taxon>
    </lineage>
</organism>
<protein>
    <recommendedName>
        <fullName evidence="4">Legume lectin domain-containing protein</fullName>
    </recommendedName>
</protein>
<evidence type="ECO:0000313" key="5">
    <source>
        <dbReference type="EMBL" id="KAE8008305.1"/>
    </source>
</evidence>
<dbReference type="InterPro" id="IPR013320">
    <property type="entry name" value="ConA-like_dom_sf"/>
</dbReference>
<dbReference type="GO" id="GO:0030246">
    <property type="term" value="F:carbohydrate binding"/>
    <property type="evidence" value="ECO:0007669"/>
    <property type="project" value="UniProtKB-KW"/>
</dbReference>
<gene>
    <name evidence="5" type="ORF">FH972_004827</name>
</gene>
<dbReference type="PANTHER" id="PTHR32401">
    <property type="entry name" value="CONCANAVALIN A-LIKE LECTIN FAMILY PROTEIN"/>
    <property type="match status" value="1"/>
</dbReference>
<name>A0A5N6QMF2_9ROSI</name>
<keyword evidence="3" id="KW-0472">Membrane</keyword>
<dbReference type="PANTHER" id="PTHR32401:SF49">
    <property type="entry name" value="OS10G0129200 PROTEIN"/>
    <property type="match status" value="1"/>
</dbReference>
<evidence type="ECO:0000259" key="4">
    <source>
        <dbReference type="Pfam" id="PF00139"/>
    </source>
</evidence>
<dbReference type="EMBL" id="CM017322">
    <property type="protein sequence ID" value="KAE8008305.1"/>
    <property type="molecule type" value="Genomic_DNA"/>
</dbReference>
<dbReference type="OrthoDB" id="2014828at2759"/>
<evidence type="ECO:0000256" key="2">
    <source>
        <dbReference type="ARBA" id="ARBA00022734"/>
    </source>
</evidence>
<keyword evidence="2" id="KW-0430">Lectin</keyword>
<dbReference type="SUPFAM" id="SSF49899">
    <property type="entry name" value="Concanavalin A-like lectins/glucanases"/>
    <property type="match status" value="1"/>
</dbReference>
<dbReference type="PROSITE" id="PS00307">
    <property type="entry name" value="LECTIN_LEGUME_BETA"/>
    <property type="match status" value="1"/>
</dbReference>
<proteinExistence type="inferred from homology"/>
<dbReference type="InterPro" id="IPR019825">
    <property type="entry name" value="Lectin_legB_Mn/Ca_BS"/>
</dbReference>
<dbReference type="InterPro" id="IPR050258">
    <property type="entry name" value="Leguminous_Lectin"/>
</dbReference>
<evidence type="ECO:0000256" key="3">
    <source>
        <dbReference type="SAM" id="Phobius"/>
    </source>
</evidence>
<comment type="similarity">
    <text evidence="1">Belongs to the leguminous lectin family.</text>
</comment>
<dbReference type="Gene3D" id="1.10.510.10">
    <property type="entry name" value="Transferase(Phosphotransferase) domain 1"/>
    <property type="match status" value="1"/>
</dbReference>
<keyword evidence="6" id="KW-1185">Reference proteome</keyword>
<dbReference type="Gene3D" id="2.60.120.200">
    <property type="match status" value="1"/>
</dbReference>